<dbReference type="InterPro" id="IPR016166">
    <property type="entry name" value="FAD-bd_PCMH"/>
</dbReference>
<dbReference type="PANTHER" id="PTHR42659:SF1">
    <property type="entry name" value="OXIDOREDUCTASE"/>
    <property type="match status" value="1"/>
</dbReference>
<organism evidence="3 4">
    <name type="scientific">Mucilaginibacter robiniae</name>
    <dbReference type="NCBI Taxonomy" id="2728022"/>
    <lineage>
        <taxon>Bacteria</taxon>
        <taxon>Pseudomonadati</taxon>
        <taxon>Bacteroidota</taxon>
        <taxon>Sphingobacteriia</taxon>
        <taxon>Sphingobacteriales</taxon>
        <taxon>Sphingobacteriaceae</taxon>
        <taxon>Mucilaginibacter</taxon>
    </lineage>
</organism>
<dbReference type="RefSeq" id="WP_169606617.1">
    <property type="nucleotide sequence ID" value="NZ_CP051682.1"/>
</dbReference>
<proteinExistence type="predicted"/>
<dbReference type="SUPFAM" id="SSF55447">
    <property type="entry name" value="CO dehydrogenase flavoprotein C-terminal domain-like"/>
    <property type="match status" value="1"/>
</dbReference>
<name>A0A7L5E003_9SPHI</name>
<dbReference type="InterPro" id="IPR016167">
    <property type="entry name" value="FAD-bd_PCMH_sub1"/>
</dbReference>
<protein>
    <submittedName>
        <fullName evidence="3">Xanthine dehydrogenase family protein subunit M</fullName>
    </submittedName>
</protein>
<keyword evidence="1" id="KW-0285">Flavoprotein</keyword>
<sequence>MNPFKYSRAHDTGAAISQAATTNGAKFIAGGTNIIDLMKLYIENPPALIDINQLNLNKIEVLSNGNVMIGTLVKNSDLAYHPVISQKYPVLSEAILAGASAQLRNAASTGGNLMQRTRCPYFYDTQFPCNKRVPGSGCSAIPGYNRDNAVLGTSDKCIATHPSDMCVAMAALGAIIHVQGPKGTRTIPFADFHLLPGQTPHLEHNLHPGELITSVELPALPFAAKSHYLKARDRASYQFALASAAVALDIQNGTIKAARIALGGVGTKPWRSMAAEQALVGKPAGHKAYQAAAQAALTGAKAYKDNGFKIELAKRTLVQALTKVGGMA</sequence>
<dbReference type="KEGG" id="mrob:HH214_06830"/>
<dbReference type="GO" id="GO:0016491">
    <property type="term" value="F:oxidoreductase activity"/>
    <property type="evidence" value="ECO:0007669"/>
    <property type="project" value="InterPro"/>
</dbReference>
<dbReference type="PROSITE" id="PS51387">
    <property type="entry name" value="FAD_PCMH"/>
    <property type="match status" value="1"/>
</dbReference>
<evidence type="ECO:0000313" key="4">
    <source>
        <dbReference type="Proteomes" id="UP000503278"/>
    </source>
</evidence>
<evidence type="ECO:0000313" key="3">
    <source>
        <dbReference type="EMBL" id="QJD95609.1"/>
    </source>
</evidence>
<keyword evidence="4" id="KW-1185">Reference proteome</keyword>
<keyword evidence="1" id="KW-0274">FAD</keyword>
<dbReference type="AlphaFoldDB" id="A0A7L5E003"/>
<dbReference type="GO" id="GO:0071949">
    <property type="term" value="F:FAD binding"/>
    <property type="evidence" value="ECO:0007669"/>
    <property type="project" value="InterPro"/>
</dbReference>
<dbReference type="InterPro" id="IPR016169">
    <property type="entry name" value="FAD-bd_PCMH_sub2"/>
</dbReference>
<gene>
    <name evidence="3" type="ORF">HH214_06830</name>
</gene>
<dbReference type="InterPro" id="IPR005107">
    <property type="entry name" value="CO_DH_flav_C"/>
</dbReference>
<dbReference type="SUPFAM" id="SSF56176">
    <property type="entry name" value="FAD-binding/transporter-associated domain-like"/>
    <property type="match status" value="1"/>
</dbReference>
<dbReference type="EMBL" id="CP051682">
    <property type="protein sequence ID" value="QJD95609.1"/>
    <property type="molecule type" value="Genomic_DNA"/>
</dbReference>
<feature type="domain" description="FAD-binding PCMH-type" evidence="2">
    <location>
        <begin position="1"/>
        <end position="222"/>
    </location>
</feature>
<dbReference type="Gene3D" id="3.30.390.50">
    <property type="entry name" value="CO dehydrogenase flavoprotein, C-terminal domain"/>
    <property type="match status" value="1"/>
</dbReference>
<accession>A0A7L5E003</accession>
<dbReference type="SMART" id="SM01092">
    <property type="entry name" value="CO_deh_flav_C"/>
    <property type="match status" value="1"/>
</dbReference>
<dbReference type="PANTHER" id="PTHR42659">
    <property type="entry name" value="XANTHINE DEHYDROGENASE SUBUNIT C-RELATED"/>
    <property type="match status" value="1"/>
</dbReference>
<dbReference type="Proteomes" id="UP000503278">
    <property type="component" value="Chromosome"/>
</dbReference>
<dbReference type="Gene3D" id="3.30.43.10">
    <property type="entry name" value="Uridine Diphospho-n-acetylenolpyruvylglucosamine Reductase, domain 2"/>
    <property type="match status" value="1"/>
</dbReference>
<dbReference type="InterPro" id="IPR002346">
    <property type="entry name" value="Mopterin_DH_FAD-bd"/>
</dbReference>
<reference evidence="3 4" key="1">
    <citation type="submission" date="2020-04" db="EMBL/GenBank/DDBJ databases">
        <title>Genome sequencing of novel species.</title>
        <authorList>
            <person name="Heo J."/>
            <person name="Kim S.-J."/>
            <person name="Kim J.-S."/>
            <person name="Hong S.-B."/>
            <person name="Kwon S.-W."/>
        </authorList>
    </citation>
    <scope>NUCLEOTIDE SEQUENCE [LARGE SCALE GENOMIC DNA]</scope>
    <source>
        <strain evidence="3 4">F39-2</strain>
    </source>
</reference>
<dbReference type="InterPro" id="IPR051312">
    <property type="entry name" value="Diverse_Substr_Oxidored"/>
</dbReference>
<dbReference type="Gene3D" id="3.30.465.10">
    <property type="match status" value="2"/>
</dbReference>
<dbReference type="InterPro" id="IPR036318">
    <property type="entry name" value="FAD-bd_PCMH-like_sf"/>
</dbReference>
<dbReference type="Pfam" id="PF00941">
    <property type="entry name" value="FAD_binding_5"/>
    <property type="match status" value="1"/>
</dbReference>
<dbReference type="InterPro" id="IPR036683">
    <property type="entry name" value="CO_DH_flav_C_dom_sf"/>
</dbReference>
<evidence type="ECO:0000256" key="1">
    <source>
        <dbReference type="ARBA" id="ARBA00022827"/>
    </source>
</evidence>
<dbReference type="Pfam" id="PF03450">
    <property type="entry name" value="CO_deh_flav_C"/>
    <property type="match status" value="1"/>
</dbReference>
<evidence type="ECO:0000259" key="2">
    <source>
        <dbReference type="PROSITE" id="PS51387"/>
    </source>
</evidence>